<gene>
    <name evidence="1" type="ORF">A3I29_00830</name>
</gene>
<dbReference type="STRING" id="1798689.A3I29_00830"/>
<dbReference type="AlphaFoldDB" id="A0A1F6N9G6"/>
<organism evidence="1 2">
    <name type="scientific">Candidatus Magasanikbacteria bacterium RIFCSPLOWO2_02_FULL_44_11</name>
    <dbReference type="NCBI Taxonomy" id="1798689"/>
    <lineage>
        <taxon>Bacteria</taxon>
        <taxon>Candidatus Magasanikiibacteriota</taxon>
    </lineage>
</organism>
<dbReference type="Proteomes" id="UP000178726">
    <property type="component" value="Unassembled WGS sequence"/>
</dbReference>
<name>A0A1F6N9G6_9BACT</name>
<accession>A0A1F6N9G6</accession>
<comment type="caution">
    <text evidence="1">The sequence shown here is derived from an EMBL/GenBank/DDBJ whole genome shotgun (WGS) entry which is preliminary data.</text>
</comment>
<dbReference type="EMBL" id="MFQK01000040">
    <property type="protein sequence ID" value="OGH80557.1"/>
    <property type="molecule type" value="Genomic_DNA"/>
</dbReference>
<evidence type="ECO:0000313" key="1">
    <source>
        <dbReference type="EMBL" id="OGH80557.1"/>
    </source>
</evidence>
<evidence type="ECO:0000313" key="2">
    <source>
        <dbReference type="Proteomes" id="UP000178726"/>
    </source>
</evidence>
<protein>
    <submittedName>
        <fullName evidence="1">Uncharacterized protein</fullName>
    </submittedName>
</protein>
<reference evidence="1 2" key="1">
    <citation type="journal article" date="2016" name="Nat. Commun.">
        <title>Thousands of microbial genomes shed light on interconnected biogeochemical processes in an aquifer system.</title>
        <authorList>
            <person name="Anantharaman K."/>
            <person name="Brown C.T."/>
            <person name="Hug L.A."/>
            <person name="Sharon I."/>
            <person name="Castelle C.J."/>
            <person name="Probst A.J."/>
            <person name="Thomas B.C."/>
            <person name="Singh A."/>
            <person name="Wilkins M.J."/>
            <person name="Karaoz U."/>
            <person name="Brodie E.L."/>
            <person name="Williams K.H."/>
            <person name="Hubbard S.S."/>
            <person name="Banfield J.F."/>
        </authorList>
    </citation>
    <scope>NUCLEOTIDE SEQUENCE [LARGE SCALE GENOMIC DNA]</scope>
</reference>
<proteinExistence type="predicted"/>
<sequence>MPKFEQPPISESAPEELEQVLVDDTQVEKVTARQPESAKDSWNLPPWLRRLVNRTLVAATLLMPQAQLIAQVERNVADDKATRTERWIDVNKENETEKLADERRQYQEMVQAIRENAPEAVINNKAICFSPDDLVLLDRFLKYNSEADKDGHEIYVRKPMDVAKDLAVNTFVVDERLRSSTQHDKKIALPRYYVRYGEPIDSVRKYIIVEDWLGNESEALRLAEQTISTSQEYDAQVELLSDALTKLTDKERPLADVTEVREAGRQVLGFSEKQWNEQEKQILETLRDGGYTMRLSFGYRGEGETPSFAHDIPLDSLLKYGKLKAEHVADVTIQRDIPELLRDAPKKMVAPKTDYQYDKFGNFIVALHGPNGREINYIQVPPPLSADTSKNEQAVDIDLAPLGITGELIGLVTRPVEHPLQLPNWPSAYQLYAAPDAKDMVSEQIMQPYAKGVSYVEKLFGKQPGDLIKRLYVINEEDANAYVSYRDTLLVTIYDEMFKSTPSDSLVALQGELTGRHEAFHIVDRHFSLSNNEMWRSAFQYRGPEERDMFGRLKKTTPFYQQLNESNFQDEAEIIGGHSGDNEAEFFASFMNALTDEKFEILIMRRPPEFRVEYMQTLETLATIINENEQLRSSPLSELIETRLAWFDQNRYNLASGTK</sequence>